<dbReference type="EMBL" id="LNXY01000033">
    <property type="protein sequence ID" value="KTC84238.1"/>
    <property type="molecule type" value="Genomic_DNA"/>
</dbReference>
<dbReference type="Pfam" id="PF11127">
    <property type="entry name" value="YgaP-like_TM"/>
    <property type="match status" value="1"/>
</dbReference>
<evidence type="ECO:0000256" key="1">
    <source>
        <dbReference type="SAM" id="Phobius"/>
    </source>
</evidence>
<dbReference type="AlphaFoldDB" id="A0A0W0SLP8"/>
<gene>
    <name evidence="3" type="ORF">Ldro_3044</name>
</gene>
<dbReference type="RefSeq" id="WP_083498007.1">
    <property type="nucleotide sequence ID" value="NZ_CAAAIU010000009.1"/>
</dbReference>
<dbReference type="Proteomes" id="UP000054736">
    <property type="component" value="Unassembled WGS sequence"/>
</dbReference>
<keyword evidence="1" id="KW-1133">Transmembrane helix</keyword>
<comment type="caution">
    <text evidence="3">The sequence shown here is derived from an EMBL/GenBank/DDBJ whole genome shotgun (WGS) entry which is preliminary data.</text>
</comment>
<accession>A0A0W0SLP8</accession>
<name>A0A0W0SLP8_9GAMM</name>
<protein>
    <recommendedName>
        <fullName evidence="2">Inner membrane protein YgaP-like transmembrane domain-containing protein</fullName>
    </recommendedName>
</protein>
<dbReference type="InterPro" id="IPR021309">
    <property type="entry name" value="YgaP-like_TM"/>
</dbReference>
<feature type="domain" description="Inner membrane protein YgaP-like transmembrane" evidence="2">
    <location>
        <begin position="5"/>
        <end position="53"/>
    </location>
</feature>
<dbReference type="OrthoDB" id="5644650at2"/>
<feature type="transmembrane region" description="Helical" evidence="1">
    <location>
        <begin position="36"/>
        <end position="56"/>
    </location>
</feature>
<keyword evidence="1" id="KW-0812">Transmembrane</keyword>
<proteinExistence type="predicted"/>
<reference evidence="3 4" key="1">
    <citation type="submission" date="2015-11" db="EMBL/GenBank/DDBJ databases">
        <title>Genomic analysis of 38 Legionella species identifies large and diverse effector repertoires.</title>
        <authorList>
            <person name="Burstein D."/>
            <person name="Amaro F."/>
            <person name="Zusman T."/>
            <person name="Lifshitz Z."/>
            <person name="Cohen O."/>
            <person name="Gilbert J.A."/>
            <person name="Pupko T."/>
            <person name="Shuman H.A."/>
            <person name="Segal G."/>
        </authorList>
    </citation>
    <scope>NUCLEOTIDE SEQUENCE [LARGE SCALE GENOMIC DNA]</scope>
    <source>
        <strain evidence="3 4">ATCC 700990</strain>
    </source>
</reference>
<evidence type="ECO:0000313" key="4">
    <source>
        <dbReference type="Proteomes" id="UP000054736"/>
    </source>
</evidence>
<sequence length="64" mass="7168">MKFTCNIDKGDRINRTIIGLVLCIAALIGLGKYFYITLGLVLMIEGIVGWCSIPYISSKIKRLF</sequence>
<keyword evidence="4" id="KW-1185">Reference proteome</keyword>
<feature type="transmembrane region" description="Helical" evidence="1">
    <location>
        <begin position="12"/>
        <end position="30"/>
    </location>
</feature>
<evidence type="ECO:0000259" key="2">
    <source>
        <dbReference type="Pfam" id="PF11127"/>
    </source>
</evidence>
<dbReference type="PATRIC" id="fig|1212489.4.peg.3219"/>
<keyword evidence="1" id="KW-0472">Membrane</keyword>
<organism evidence="3 4">
    <name type="scientific">Legionella drozanskii LLAP-1</name>
    <dbReference type="NCBI Taxonomy" id="1212489"/>
    <lineage>
        <taxon>Bacteria</taxon>
        <taxon>Pseudomonadati</taxon>
        <taxon>Pseudomonadota</taxon>
        <taxon>Gammaproteobacteria</taxon>
        <taxon>Legionellales</taxon>
        <taxon>Legionellaceae</taxon>
        <taxon>Legionella</taxon>
    </lineage>
</organism>
<dbReference type="STRING" id="1212489.Ldro_3044"/>
<evidence type="ECO:0000313" key="3">
    <source>
        <dbReference type="EMBL" id="KTC84238.1"/>
    </source>
</evidence>